<comment type="catalytic activity">
    <reaction evidence="12">
        <text>Preferential cleavage: (Ac)2-L-Lys-D-Ala-|-D-Ala. Also transpeptidation of peptidyl-alanyl moieties that are N-acyl substituents of D-alanine.</text>
        <dbReference type="EC" id="3.4.16.4"/>
    </reaction>
</comment>
<dbReference type="GO" id="GO:0071555">
    <property type="term" value="P:cell wall organization"/>
    <property type="evidence" value="ECO:0007669"/>
    <property type="project" value="UniProtKB-KW"/>
</dbReference>
<keyword evidence="8 18" id="KW-0378">Hydrolase</keyword>
<dbReference type="InterPro" id="IPR012907">
    <property type="entry name" value="Peptidase_S11_C"/>
</dbReference>
<feature type="active site" evidence="13">
    <location>
        <position position="150"/>
    </location>
</feature>
<evidence type="ECO:0000256" key="10">
    <source>
        <dbReference type="ARBA" id="ARBA00022984"/>
    </source>
</evidence>
<dbReference type="GO" id="GO:0009002">
    <property type="term" value="F:serine-type D-Ala-D-Ala carboxypeptidase activity"/>
    <property type="evidence" value="ECO:0007669"/>
    <property type="project" value="UniProtKB-EC"/>
</dbReference>
<dbReference type="Gene3D" id="2.60.410.10">
    <property type="entry name" value="D-Ala-D-Ala carboxypeptidase, C-terminal domain"/>
    <property type="match status" value="1"/>
</dbReference>
<dbReference type="GO" id="GO:0008360">
    <property type="term" value="P:regulation of cell shape"/>
    <property type="evidence" value="ECO:0007669"/>
    <property type="project" value="UniProtKB-KW"/>
</dbReference>
<evidence type="ECO:0000256" key="9">
    <source>
        <dbReference type="ARBA" id="ARBA00022960"/>
    </source>
</evidence>
<dbReference type="Gene3D" id="3.40.710.10">
    <property type="entry name" value="DD-peptidase/beta-lactamase superfamily"/>
    <property type="match status" value="1"/>
</dbReference>
<evidence type="ECO:0000256" key="1">
    <source>
        <dbReference type="ARBA" id="ARBA00003217"/>
    </source>
</evidence>
<feature type="domain" description="Peptidase S11 D-Ala-D-Ala carboxypeptidase A C-terminal" evidence="17">
    <location>
        <begin position="307"/>
        <end position="400"/>
    </location>
</feature>
<dbReference type="GO" id="GO:0006508">
    <property type="term" value="P:proteolysis"/>
    <property type="evidence" value="ECO:0007669"/>
    <property type="project" value="UniProtKB-KW"/>
</dbReference>
<reference evidence="19" key="1">
    <citation type="submission" date="2017-09" db="EMBL/GenBank/DDBJ databases">
        <authorList>
            <person name="Shetty A S."/>
        </authorList>
    </citation>
    <scope>NUCLEOTIDE SEQUENCE [LARGE SCALE GENOMIC DNA]</scope>
</reference>
<sequence>MLKYFSKHLGQKTFYIFTFLLTTSLFFSLIFSPVKTVASSTLRQVTKNKETKHPTDISFQSAAPNAILMEASTGTILYEKDADKEKPPASVTKIMTLLLIFDALSKKQITLNDTVTVSEHAASMGGSQVFLEPGETQTVDTMIKCIAVSSANDACVAMAEHIYGSEDAFVAKMNARAQALGMKHTHFINCCGLDAEGHYTSARDIALMSRELIIKHPDIFHYTTIWMENITHVTKRGESEFGLSNTNKLLRQYQGATGLKTGSTSKAGFCLSATAERNHISLIAVVMACQSAKERVKDCASLLDYGFSLCKVYTDKQPPALSPVSIHNGTQEMLSCKYDKNFSYVFTSEINPNKIQKKVIFQKNLSAPIKKNQVIGKLEYSYYQKNIGSVSILASHSVKKATYLDYLKKLILSC</sequence>
<dbReference type="KEGG" id="ehl:EHLA_0965"/>
<keyword evidence="16" id="KW-1133">Transmembrane helix</keyword>
<dbReference type="STRING" id="39488.ERS852450_02341"/>
<protein>
    <recommendedName>
        <fullName evidence="4">serine-type D-Ala-D-Ala carboxypeptidase</fullName>
        <ecNumber evidence="4">3.4.16.4</ecNumber>
    </recommendedName>
</protein>
<evidence type="ECO:0000256" key="15">
    <source>
        <dbReference type="RuleBase" id="RU004016"/>
    </source>
</evidence>
<evidence type="ECO:0000313" key="19">
    <source>
        <dbReference type="Proteomes" id="UP000217549"/>
    </source>
</evidence>
<organism evidence="18 19">
    <name type="scientific">Anaerobutyricum hallii</name>
    <dbReference type="NCBI Taxonomy" id="39488"/>
    <lineage>
        <taxon>Bacteria</taxon>
        <taxon>Bacillati</taxon>
        <taxon>Bacillota</taxon>
        <taxon>Clostridia</taxon>
        <taxon>Lachnospirales</taxon>
        <taxon>Lachnospiraceae</taxon>
        <taxon>Anaerobutyricum</taxon>
    </lineage>
</organism>
<dbReference type="Pfam" id="PF07943">
    <property type="entry name" value="PBP5_C"/>
    <property type="match status" value="1"/>
</dbReference>
<evidence type="ECO:0000256" key="6">
    <source>
        <dbReference type="ARBA" id="ARBA00022670"/>
    </source>
</evidence>
<dbReference type="RefSeq" id="WP_096239514.1">
    <property type="nucleotide sequence ID" value="NZ_LT907978.1"/>
</dbReference>
<dbReference type="InterPro" id="IPR001967">
    <property type="entry name" value="Peptidase_S11_N"/>
</dbReference>
<dbReference type="AlphaFoldDB" id="A0A285PR75"/>
<evidence type="ECO:0000256" key="13">
    <source>
        <dbReference type="PIRSR" id="PIRSR618044-1"/>
    </source>
</evidence>
<dbReference type="GO" id="GO:0009252">
    <property type="term" value="P:peptidoglycan biosynthetic process"/>
    <property type="evidence" value="ECO:0007669"/>
    <property type="project" value="UniProtKB-UniPathway"/>
</dbReference>
<keyword evidence="10" id="KW-0573">Peptidoglycan synthesis</keyword>
<keyword evidence="5 18" id="KW-0121">Carboxypeptidase</keyword>
<dbReference type="Pfam" id="PF00768">
    <property type="entry name" value="Peptidase_S11"/>
    <property type="match status" value="1"/>
</dbReference>
<dbReference type="InterPro" id="IPR015956">
    <property type="entry name" value="Peniciliin-bd_prot_C_sf"/>
</dbReference>
<dbReference type="InterPro" id="IPR037167">
    <property type="entry name" value="Peptidase_S11_C_sf"/>
</dbReference>
<evidence type="ECO:0000313" key="18">
    <source>
        <dbReference type="EMBL" id="SOB71702.1"/>
    </source>
</evidence>
<evidence type="ECO:0000256" key="12">
    <source>
        <dbReference type="ARBA" id="ARBA00034000"/>
    </source>
</evidence>
<evidence type="ECO:0000256" key="8">
    <source>
        <dbReference type="ARBA" id="ARBA00022801"/>
    </source>
</evidence>
<evidence type="ECO:0000256" key="5">
    <source>
        <dbReference type="ARBA" id="ARBA00022645"/>
    </source>
</evidence>
<evidence type="ECO:0000256" key="3">
    <source>
        <dbReference type="ARBA" id="ARBA00007164"/>
    </source>
</evidence>
<evidence type="ECO:0000256" key="11">
    <source>
        <dbReference type="ARBA" id="ARBA00023316"/>
    </source>
</evidence>
<dbReference type="PANTHER" id="PTHR21581:SF6">
    <property type="entry name" value="TRAFFICKING PROTEIN PARTICLE COMPLEX SUBUNIT 12"/>
    <property type="match status" value="1"/>
</dbReference>
<comment type="similarity">
    <text evidence="3 15">Belongs to the peptidase S11 family.</text>
</comment>
<dbReference type="InterPro" id="IPR012338">
    <property type="entry name" value="Beta-lactam/transpept-like"/>
</dbReference>
<keyword evidence="16" id="KW-0812">Transmembrane</keyword>
<dbReference type="EC" id="3.4.16.4" evidence="4"/>
<proteinExistence type="inferred from homology"/>
<keyword evidence="19" id="KW-1185">Reference proteome</keyword>
<keyword evidence="7" id="KW-0732">Signal</keyword>
<feature type="active site" description="Proton acceptor" evidence="13">
    <location>
        <position position="93"/>
    </location>
</feature>
<evidence type="ECO:0000256" key="16">
    <source>
        <dbReference type="SAM" id="Phobius"/>
    </source>
</evidence>
<dbReference type="PANTHER" id="PTHR21581">
    <property type="entry name" value="D-ALANYL-D-ALANINE CARBOXYPEPTIDASE"/>
    <property type="match status" value="1"/>
</dbReference>
<evidence type="ECO:0000256" key="7">
    <source>
        <dbReference type="ARBA" id="ARBA00022729"/>
    </source>
</evidence>
<feature type="binding site" evidence="14">
    <location>
        <position position="260"/>
    </location>
    <ligand>
        <name>substrate</name>
    </ligand>
</feature>
<evidence type="ECO:0000256" key="4">
    <source>
        <dbReference type="ARBA" id="ARBA00012448"/>
    </source>
</evidence>
<feature type="active site" description="Acyl-ester intermediate" evidence="13">
    <location>
        <position position="90"/>
    </location>
</feature>
<evidence type="ECO:0000256" key="2">
    <source>
        <dbReference type="ARBA" id="ARBA00004752"/>
    </source>
</evidence>
<name>A0A285PR75_9FIRM</name>
<gene>
    <name evidence="18" type="ORF">EHLA_0965</name>
</gene>
<dbReference type="SUPFAM" id="SSF56601">
    <property type="entry name" value="beta-lactamase/transpeptidase-like"/>
    <property type="match status" value="1"/>
</dbReference>
<keyword evidence="11" id="KW-0961">Cell wall biogenesis/degradation</keyword>
<accession>A0A285PR75</accession>
<dbReference type="EMBL" id="LT907978">
    <property type="protein sequence ID" value="SOB71702.1"/>
    <property type="molecule type" value="Genomic_DNA"/>
</dbReference>
<dbReference type="SMART" id="SM00936">
    <property type="entry name" value="PBP5_C"/>
    <property type="match status" value="1"/>
</dbReference>
<feature type="transmembrane region" description="Helical" evidence="16">
    <location>
        <begin position="12"/>
        <end position="31"/>
    </location>
</feature>
<evidence type="ECO:0000259" key="17">
    <source>
        <dbReference type="SMART" id="SM00936"/>
    </source>
</evidence>
<keyword evidence="6" id="KW-0645">Protease</keyword>
<dbReference type="Proteomes" id="UP000217549">
    <property type="component" value="Chromosome I"/>
</dbReference>
<dbReference type="SUPFAM" id="SSF69189">
    <property type="entry name" value="Penicillin-binding protein associated domain"/>
    <property type="match status" value="1"/>
</dbReference>
<comment type="pathway">
    <text evidence="2">Cell wall biogenesis; peptidoglycan biosynthesis.</text>
</comment>
<dbReference type="PRINTS" id="PR00725">
    <property type="entry name" value="DADACBPTASE1"/>
</dbReference>
<keyword evidence="9" id="KW-0133">Cell shape</keyword>
<keyword evidence="16" id="KW-0472">Membrane</keyword>
<comment type="function">
    <text evidence="1">Removes C-terminal D-alanyl residues from sugar-peptide cell wall precursors.</text>
</comment>
<dbReference type="UniPathway" id="UPA00219"/>
<evidence type="ECO:0000256" key="14">
    <source>
        <dbReference type="PIRSR" id="PIRSR618044-2"/>
    </source>
</evidence>
<dbReference type="InterPro" id="IPR018044">
    <property type="entry name" value="Peptidase_S11"/>
</dbReference>